<accession>A0A195E1P4</accession>
<dbReference type="Proteomes" id="UP000078492">
    <property type="component" value="Unassembled WGS sequence"/>
</dbReference>
<dbReference type="EMBL" id="KQ979814">
    <property type="protein sequence ID" value="KYN19043.1"/>
    <property type="molecule type" value="Genomic_DNA"/>
</dbReference>
<keyword evidence="3" id="KW-1185">Reference proteome</keyword>
<protein>
    <submittedName>
        <fullName evidence="2">Uncharacterized protein</fullName>
    </submittedName>
</protein>
<feature type="compositionally biased region" description="Basic and acidic residues" evidence="1">
    <location>
        <begin position="9"/>
        <end position="21"/>
    </location>
</feature>
<name>A0A195E1P4_9HYME</name>
<feature type="region of interest" description="Disordered" evidence="1">
    <location>
        <begin position="1"/>
        <end position="21"/>
    </location>
</feature>
<reference evidence="2 3" key="1">
    <citation type="submission" date="2015-09" db="EMBL/GenBank/DDBJ databases">
        <title>Trachymyrmex cornetzi WGS genome.</title>
        <authorList>
            <person name="Nygaard S."/>
            <person name="Hu H."/>
            <person name="Boomsma J."/>
            <person name="Zhang G."/>
        </authorList>
    </citation>
    <scope>NUCLEOTIDE SEQUENCE [LARGE SCALE GENOMIC DNA]</scope>
    <source>
        <strain evidence="2">Tcor2-1</strain>
        <tissue evidence="2">Whole body</tissue>
    </source>
</reference>
<gene>
    <name evidence="2" type="ORF">ALC57_08716</name>
</gene>
<dbReference type="AlphaFoldDB" id="A0A195E1P4"/>
<organism evidence="2 3">
    <name type="scientific">Trachymyrmex cornetzi</name>
    <dbReference type="NCBI Taxonomy" id="471704"/>
    <lineage>
        <taxon>Eukaryota</taxon>
        <taxon>Metazoa</taxon>
        <taxon>Ecdysozoa</taxon>
        <taxon>Arthropoda</taxon>
        <taxon>Hexapoda</taxon>
        <taxon>Insecta</taxon>
        <taxon>Pterygota</taxon>
        <taxon>Neoptera</taxon>
        <taxon>Endopterygota</taxon>
        <taxon>Hymenoptera</taxon>
        <taxon>Apocrita</taxon>
        <taxon>Aculeata</taxon>
        <taxon>Formicoidea</taxon>
        <taxon>Formicidae</taxon>
        <taxon>Myrmicinae</taxon>
        <taxon>Trachymyrmex</taxon>
    </lineage>
</organism>
<evidence type="ECO:0000313" key="2">
    <source>
        <dbReference type="EMBL" id="KYN19043.1"/>
    </source>
</evidence>
<sequence length="136" mass="15411">MKTLRYSKRAGDDERMRKKEKERRGQYGRAFLIVKISGISDLRWLLALITTCCELRWPLSSNGTNQPNQTTTAATKQIYLFTRPIRCTVRRTVLKGLIGHSNSSGDQAPWECDGKNPVSCAELNTVPASLFITSYR</sequence>
<evidence type="ECO:0000313" key="3">
    <source>
        <dbReference type="Proteomes" id="UP000078492"/>
    </source>
</evidence>
<proteinExistence type="predicted"/>
<evidence type="ECO:0000256" key="1">
    <source>
        <dbReference type="SAM" id="MobiDB-lite"/>
    </source>
</evidence>